<dbReference type="Pfam" id="PF00861">
    <property type="entry name" value="Ribosomal_L18p"/>
    <property type="match status" value="1"/>
</dbReference>
<keyword evidence="3 7" id="KW-0694">RNA-binding</keyword>
<evidence type="ECO:0000256" key="6">
    <source>
        <dbReference type="ARBA" id="ARBA00035197"/>
    </source>
</evidence>
<evidence type="ECO:0000256" key="2">
    <source>
        <dbReference type="ARBA" id="ARBA00022730"/>
    </source>
</evidence>
<keyword evidence="4 7" id="KW-0689">Ribosomal protein</keyword>
<evidence type="ECO:0000256" key="4">
    <source>
        <dbReference type="ARBA" id="ARBA00022980"/>
    </source>
</evidence>
<dbReference type="Gene3D" id="3.30.420.100">
    <property type="match status" value="1"/>
</dbReference>
<dbReference type="GO" id="GO:0003735">
    <property type="term" value="F:structural constituent of ribosome"/>
    <property type="evidence" value="ECO:0007669"/>
    <property type="project" value="InterPro"/>
</dbReference>
<dbReference type="CDD" id="cd00432">
    <property type="entry name" value="Ribosomal_L18_L5e"/>
    <property type="match status" value="1"/>
</dbReference>
<comment type="function">
    <text evidence="7">This is one of the proteins that bind and probably mediate the attachment of the 5S RNA into the large ribosomal subunit, where it forms part of the central protuberance.</text>
</comment>
<comment type="similarity">
    <text evidence="1 7">Belongs to the universal ribosomal protein uL18 family.</text>
</comment>
<evidence type="ECO:0000256" key="1">
    <source>
        <dbReference type="ARBA" id="ARBA00007116"/>
    </source>
</evidence>
<dbReference type="PANTHER" id="PTHR12899">
    <property type="entry name" value="39S RIBOSOMAL PROTEIN L18, MITOCHONDRIAL"/>
    <property type="match status" value="1"/>
</dbReference>
<organism evidence="8 9">
    <name type="scientific">Candidatus Kaiserbacteria bacterium RIFCSPHIGHO2_01_FULL_49_13</name>
    <dbReference type="NCBI Taxonomy" id="1798477"/>
    <lineage>
        <taxon>Bacteria</taxon>
        <taxon>Candidatus Kaiseribacteriota</taxon>
    </lineage>
</organism>
<dbReference type="GO" id="GO:0006412">
    <property type="term" value="P:translation"/>
    <property type="evidence" value="ECO:0007669"/>
    <property type="project" value="UniProtKB-UniRule"/>
</dbReference>
<dbReference type="EMBL" id="MFKQ01000006">
    <property type="protein sequence ID" value="OGG47569.1"/>
    <property type="molecule type" value="Genomic_DNA"/>
</dbReference>
<dbReference type="AlphaFoldDB" id="A0A1F6CEG8"/>
<protein>
    <recommendedName>
        <fullName evidence="6 7">Large ribosomal subunit protein uL18</fullName>
    </recommendedName>
</protein>
<keyword evidence="5 7" id="KW-0687">Ribonucleoprotein</keyword>
<evidence type="ECO:0000256" key="3">
    <source>
        <dbReference type="ARBA" id="ARBA00022884"/>
    </source>
</evidence>
<reference evidence="8 9" key="1">
    <citation type="journal article" date="2016" name="Nat. Commun.">
        <title>Thousands of microbial genomes shed light on interconnected biogeochemical processes in an aquifer system.</title>
        <authorList>
            <person name="Anantharaman K."/>
            <person name="Brown C.T."/>
            <person name="Hug L.A."/>
            <person name="Sharon I."/>
            <person name="Castelle C.J."/>
            <person name="Probst A.J."/>
            <person name="Thomas B.C."/>
            <person name="Singh A."/>
            <person name="Wilkins M.J."/>
            <person name="Karaoz U."/>
            <person name="Brodie E.L."/>
            <person name="Williams K.H."/>
            <person name="Hubbard S.S."/>
            <person name="Banfield J.F."/>
        </authorList>
    </citation>
    <scope>NUCLEOTIDE SEQUENCE [LARGE SCALE GENOMIC DNA]</scope>
</reference>
<comment type="subunit">
    <text evidence="7">Part of the 50S ribosomal subunit; part of the 5S rRNA/L5/L18/L25 subcomplex. Contacts the 5S and 23S rRNAs.</text>
</comment>
<dbReference type="InterPro" id="IPR005484">
    <property type="entry name" value="Ribosomal_uL18_bac/plant/anim"/>
</dbReference>
<dbReference type="GO" id="GO:0022625">
    <property type="term" value="C:cytosolic large ribosomal subunit"/>
    <property type="evidence" value="ECO:0007669"/>
    <property type="project" value="TreeGrafter"/>
</dbReference>
<dbReference type="PANTHER" id="PTHR12899:SF3">
    <property type="entry name" value="LARGE RIBOSOMAL SUBUNIT PROTEIN UL18M"/>
    <property type="match status" value="1"/>
</dbReference>
<accession>A0A1F6CEG8</accession>
<dbReference type="SUPFAM" id="SSF53137">
    <property type="entry name" value="Translational machinery components"/>
    <property type="match status" value="1"/>
</dbReference>
<evidence type="ECO:0000313" key="8">
    <source>
        <dbReference type="EMBL" id="OGG47569.1"/>
    </source>
</evidence>
<evidence type="ECO:0000256" key="5">
    <source>
        <dbReference type="ARBA" id="ARBA00023274"/>
    </source>
</evidence>
<dbReference type="GO" id="GO:0008097">
    <property type="term" value="F:5S rRNA binding"/>
    <property type="evidence" value="ECO:0007669"/>
    <property type="project" value="TreeGrafter"/>
</dbReference>
<dbReference type="HAMAP" id="MF_01337_B">
    <property type="entry name" value="Ribosomal_uL18_B"/>
    <property type="match status" value="1"/>
</dbReference>
<evidence type="ECO:0000256" key="7">
    <source>
        <dbReference type="HAMAP-Rule" id="MF_01337"/>
    </source>
</evidence>
<proteinExistence type="inferred from homology"/>
<sequence length="114" mass="12416">MATLSKQLGRKRRHARVRARVKGTALRPRVSIFKSNKDVYVQLVDDVKGVTLVSISSRGLKGTMGERAKEAGKLLAKNAGAKKITAVVFDRGGYRYIGNIKTLADSAREGGLIF</sequence>
<keyword evidence="2 7" id="KW-0699">rRNA-binding</keyword>
<dbReference type="Proteomes" id="UP000178344">
    <property type="component" value="Unassembled WGS sequence"/>
</dbReference>
<dbReference type="InterPro" id="IPR004389">
    <property type="entry name" value="Ribosomal_uL18_bac-type"/>
</dbReference>
<dbReference type="InterPro" id="IPR057268">
    <property type="entry name" value="Ribosomal_L18"/>
</dbReference>
<name>A0A1F6CEG8_9BACT</name>
<gene>
    <name evidence="7" type="primary">rplR</name>
    <name evidence="8" type="ORF">A2671_01785</name>
</gene>
<comment type="caution">
    <text evidence="8">The sequence shown here is derived from an EMBL/GenBank/DDBJ whole genome shotgun (WGS) entry which is preliminary data.</text>
</comment>
<evidence type="ECO:0000313" key="9">
    <source>
        <dbReference type="Proteomes" id="UP000178344"/>
    </source>
</evidence>
<dbReference type="NCBIfam" id="TIGR00060">
    <property type="entry name" value="L18_bact"/>
    <property type="match status" value="1"/>
</dbReference>